<dbReference type="Proteomes" id="UP000276223">
    <property type="component" value="Unassembled WGS sequence"/>
</dbReference>
<evidence type="ECO:0000256" key="1">
    <source>
        <dbReference type="SAM" id="Phobius"/>
    </source>
</evidence>
<feature type="transmembrane region" description="Helical" evidence="1">
    <location>
        <begin position="358"/>
        <end position="378"/>
    </location>
</feature>
<feature type="transmembrane region" description="Helical" evidence="1">
    <location>
        <begin position="12"/>
        <end position="34"/>
    </location>
</feature>
<dbReference type="Pfam" id="PF00873">
    <property type="entry name" value="ACR_tran"/>
    <property type="match status" value="1"/>
</dbReference>
<keyword evidence="1" id="KW-0812">Transmembrane</keyword>
<dbReference type="Gene3D" id="3.30.70.1320">
    <property type="entry name" value="Multidrug efflux transporter AcrB pore domain like"/>
    <property type="match status" value="1"/>
</dbReference>
<dbReference type="PRINTS" id="PR00702">
    <property type="entry name" value="ACRIFLAVINRP"/>
</dbReference>
<organism evidence="2 3">
    <name type="scientific">Desulfosoma caldarium</name>
    <dbReference type="NCBI Taxonomy" id="610254"/>
    <lineage>
        <taxon>Bacteria</taxon>
        <taxon>Pseudomonadati</taxon>
        <taxon>Thermodesulfobacteriota</taxon>
        <taxon>Syntrophobacteria</taxon>
        <taxon>Syntrophobacterales</taxon>
        <taxon>Syntrophobacteraceae</taxon>
        <taxon>Desulfosoma</taxon>
    </lineage>
</organism>
<dbReference type="SUPFAM" id="SSF82693">
    <property type="entry name" value="Multidrug efflux transporter AcrB pore domain, PN1, PN2, PC1 and PC2 subdomains"/>
    <property type="match status" value="3"/>
</dbReference>
<dbReference type="Gene3D" id="1.20.1640.10">
    <property type="entry name" value="Multidrug efflux transporter AcrB transmembrane domain"/>
    <property type="match status" value="2"/>
</dbReference>
<dbReference type="PANTHER" id="PTHR32063">
    <property type="match status" value="1"/>
</dbReference>
<sequence>MRLPEFAVRQPVATLMILSAGLLLGIMALLRLSIDMFPDISPPVVSILTTWPGASASDVETEVTKVIEDQVNAVSNLDTLTSKSLDNLSLVMCRFTWGTDLSVATNDIRDWLERAKRDLPPDVEPPMLYKFSSATAPIFFITVTGETSWPRLYHLVDKRISDELKRVPGVGAIQLYGGMRRRINVYFDLEKVEGFRLSLEQINRVLAAENVNIPAGAIKAGQKEYFVRVPARFADVREMEGTVVGFYEGRPVYLRDIARVQDDFKPMELNGWGDGQPAIVLILQKQTGENTVEVSRRVRAKIEEIQKTLPADVRIHIVMEMAENILTSIKNLRITLFYGIALVVLVTVVFLRQFRSALIIALTIPFSLILSFIFLFLFGFTINLISLMSLAIASGMVVDNGIVVLENIVRYMERGSRRTAAAMFGASEMGLAITASTLTTVVVFVPLMFLTGLAGILFKQLGVTVVITLGVSLFTALTLTPMLCSQWLHRRYFLPERHTGLMEKLYRWSEAAFLKVEHSYEATLEWCLRHGKTTLFLAFALFVSSLSLIPFLSTSFMPEVDSGDILVDFRLPEGTRIEETNRVVEAILEKIDRVVKPGEFRHSYAFAGQSEEGIGVALGFEEGANVGSIGFKLVDRDQRDRSAKEIAALLREEVQKIPGISRIMVTAQDPIAQILKGRGKPVSLEIQGADMDVLMDMAQRVEKMFLSMPGLVDVEISQKPPRPELWMIIDREKAAALGLRVAQVAAVLRNYFYGKEASLYRDAGDSFDIFTRLGEADKNRLENVLRSPVLLPDGRTVQLKNFVTLREGSGPIEIERKNRQKIVKVEADLLGRSLGSASAEIRKRLAAMDIPEGVSLAFGGDVEEQQKAFRELTTLFVLGIVLVYMVMASLFGNLRDPLIIMFSVPFAVSGVLYAFYFTGTTLGVVSFMGVVMLLGIVVNNAIVLLDYTHLLEKRGLKLFDAVAQAGRNRLRPVLMTTLTTFFGMLPLAVSRSVGAETWNPLGITMLGGLTLSSSVTLLVVPTFYYLLEKRRQAAKAWQTERASR</sequence>
<dbReference type="RefSeq" id="WP_123291224.1">
    <property type="nucleotide sequence ID" value="NZ_RJVA01000015.1"/>
</dbReference>
<dbReference type="OrthoDB" id="9807612at2"/>
<dbReference type="Gene3D" id="3.30.70.1440">
    <property type="entry name" value="Multidrug efflux transporter AcrB pore domain"/>
    <property type="match status" value="1"/>
</dbReference>
<dbReference type="Gene3D" id="3.30.2090.10">
    <property type="entry name" value="Multidrug efflux transporter AcrB TolC docking domain, DN and DC subdomains"/>
    <property type="match status" value="2"/>
</dbReference>
<dbReference type="AlphaFoldDB" id="A0A3N1UK47"/>
<dbReference type="SUPFAM" id="SSF82866">
    <property type="entry name" value="Multidrug efflux transporter AcrB transmembrane domain"/>
    <property type="match status" value="2"/>
</dbReference>
<feature type="transmembrane region" description="Helical" evidence="1">
    <location>
        <begin position="1001"/>
        <end position="1027"/>
    </location>
</feature>
<evidence type="ECO:0000313" key="3">
    <source>
        <dbReference type="Proteomes" id="UP000276223"/>
    </source>
</evidence>
<comment type="caution">
    <text evidence="2">The sequence shown here is derived from an EMBL/GenBank/DDBJ whole genome shotgun (WGS) entry which is preliminary data.</text>
</comment>
<feature type="transmembrane region" description="Helical" evidence="1">
    <location>
        <begin position="898"/>
        <end position="916"/>
    </location>
</feature>
<reference evidence="2 3" key="1">
    <citation type="submission" date="2018-11" db="EMBL/GenBank/DDBJ databases">
        <title>Genomic Encyclopedia of Type Strains, Phase IV (KMG-IV): sequencing the most valuable type-strain genomes for metagenomic binning, comparative biology and taxonomic classification.</title>
        <authorList>
            <person name="Goeker M."/>
        </authorList>
    </citation>
    <scope>NUCLEOTIDE SEQUENCE [LARGE SCALE GENOMIC DNA]</scope>
    <source>
        <strain evidence="2 3">DSM 22027</strain>
    </source>
</reference>
<accession>A0A3N1UK47</accession>
<dbReference type="PANTHER" id="PTHR32063:SF0">
    <property type="entry name" value="SWARMING MOTILITY PROTEIN SWRC"/>
    <property type="match status" value="1"/>
</dbReference>
<feature type="transmembrane region" description="Helical" evidence="1">
    <location>
        <begin position="430"/>
        <end position="457"/>
    </location>
</feature>
<feature type="transmembrane region" description="Helical" evidence="1">
    <location>
        <begin position="922"/>
        <end position="948"/>
    </location>
</feature>
<dbReference type="GO" id="GO:0042910">
    <property type="term" value="F:xenobiotic transmembrane transporter activity"/>
    <property type="evidence" value="ECO:0007669"/>
    <property type="project" value="TreeGrafter"/>
</dbReference>
<dbReference type="SUPFAM" id="SSF82714">
    <property type="entry name" value="Multidrug efflux transporter AcrB TolC docking domain, DN and DC subdomains"/>
    <property type="match status" value="2"/>
</dbReference>
<feature type="transmembrane region" description="Helical" evidence="1">
    <location>
        <begin position="384"/>
        <end position="409"/>
    </location>
</feature>
<keyword evidence="1" id="KW-1133">Transmembrane helix</keyword>
<dbReference type="GO" id="GO:0005886">
    <property type="term" value="C:plasma membrane"/>
    <property type="evidence" value="ECO:0007669"/>
    <property type="project" value="TreeGrafter"/>
</dbReference>
<gene>
    <name evidence="2" type="ORF">EDC27_2772</name>
</gene>
<dbReference type="InterPro" id="IPR001036">
    <property type="entry name" value="Acrflvin-R"/>
</dbReference>
<dbReference type="InterPro" id="IPR027463">
    <property type="entry name" value="AcrB_DN_DC_subdom"/>
</dbReference>
<dbReference type="EMBL" id="RJVA01000015">
    <property type="protein sequence ID" value="ROQ90158.1"/>
    <property type="molecule type" value="Genomic_DNA"/>
</dbReference>
<feature type="transmembrane region" description="Helical" evidence="1">
    <location>
        <begin position="463"/>
        <end position="484"/>
    </location>
</feature>
<evidence type="ECO:0000313" key="2">
    <source>
        <dbReference type="EMBL" id="ROQ90158.1"/>
    </source>
</evidence>
<keyword evidence="3" id="KW-1185">Reference proteome</keyword>
<feature type="transmembrane region" description="Helical" evidence="1">
    <location>
        <begin position="969"/>
        <end position="989"/>
    </location>
</feature>
<name>A0A3N1UK47_9BACT</name>
<protein>
    <submittedName>
        <fullName evidence="2">HAE1 family hydrophobic/amphiphilic exporter-1</fullName>
    </submittedName>
</protein>
<keyword evidence="1" id="KW-0472">Membrane</keyword>
<feature type="transmembrane region" description="Helical" evidence="1">
    <location>
        <begin position="332"/>
        <end position="351"/>
    </location>
</feature>
<dbReference type="Gene3D" id="3.30.70.1430">
    <property type="entry name" value="Multidrug efflux transporter AcrB pore domain"/>
    <property type="match status" value="2"/>
</dbReference>
<feature type="transmembrane region" description="Helical" evidence="1">
    <location>
        <begin position="534"/>
        <end position="552"/>
    </location>
</feature>
<proteinExistence type="predicted"/>
<feature type="transmembrane region" description="Helical" evidence="1">
    <location>
        <begin position="872"/>
        <end position="891"/>
    </location>
</feature>